<evidence type="ECO:0000256" key="9">
    <source>
        <dbReference type="ARBA" id="ARBA00038592"/>
    </source>
</evidence>
<dbReference type="InterPro" id="IPR019855">
    <property type="entry name" value="CRISPR-assoc_Cas1_NMENI"/>
</dbReference>
<dbReference type="InterPro" id="IPR002729">
    <property type="entry name" value="CRISPR-assoc_Cas1"/>
</dbReference>
<dbReference type="STRING" id="755732.Fluta_3144"/>
<feature type="binding site" evidence="10">
    <location>
        <position position="206"/>
    </location>
    <ligand>
        <name>Mn(2+)</name>
        <dbReference type="ChEBI" id="CHEBI:29035"/>
    </ligand>
</feature>
<keyword evidence="6 10" id="KW-0051">Antiviral defense</keyword>
<keyword evidence="3 10" id="KW-0255">Endonuclease</keyword>
<evidence type="ECO:0000256" key="6">
    <source>
        <dbReference type="ARBA" id="ARBA00023118"/>
    </source>
</evidence>
<evidence type="ECO:0000256" key="4">
    <source>
        <dbReference type="ARBA" id="ARBA00022801"/>
    </source>
</evidence>
<keyword evidence="4 10" id="KW-0378">Hydrolase</keyword>
<dbReference type="PANTHER" id="PTHR34353:SF2">
    <property type="entry name" value="CRISPR-ASSOCIATED ENDONUCLEASE CAS1 1"/>
    <property type="match status" value="1"/>
</dbReference>
<proteinExistence type="inferred from homology"/>
<dbReference type="Gene3D" id="3.100.10.20">
    <property type="entry name" value="CRISPR-associated endonuclease Cas1, N-terminal domain"/>
    <property type="match status" value="1"/>
</dbReference>
<dbReference type="EMBL" id="CP002542">
    <property type="protein sequence ID" value="AEA45118.1"/>
    <property type="molecule type" value="Genomic_DNA"/>
</dbReference>
<keyword evidence="8 10" id="KW-0464">Manganese</keyword>
<comment type="similarity">
    <text evidence="10">Belongs to the CRISPR-associated endonuclease Cas1 family.</text>
</comment>
<keyword evidence="2 10" id="KW-0479">Metal-binding</keyword>
<evidence type="ECO:0000256" key="8">
    <source>
        <dbReference type="ARBA" id="ARBA00023211"/>
    </source>
</evidence>
<dbReference type="InterPro" id="IPR050646">
    <property type="entry name" value="Cas1"/>
</dbReference>
<keyword evidence="7 10" id="KW-0238">DNA-binding</keyword>
<evidence type="ECO:0000256" key="7">
    <source>
        <dbReference type="ARBA" id="ARBA00023125"/>
    </source>
</evidence>
<dbReference type="Gene3D" id="1.20.120.920">
    <property type="entry name" value="CRISPR-associated endonuclease Cas1, C-terminal domain"/>
    <property type="match status" value="1"/>
</dbReference>
<name>F2IKJ2_FLUTR</name>
<dbReference type="OrthoDB" id="9803119at2"/>
<dbReference type="AlphaFoldDB" id="F2IKJ2"/>
<evidence type="ECO:0000256" key="3">
    <source>
        <dbReference type="ARBA" id="ARBA00022759"/>
    </source>
</evidence>
<comment type="subunit">
    <text evidence="9 10">Homodimer, forms a heterotetramer with a Cas2 homodimer.</text>
</comment>
<sequence>MVKRTIHFGNPAHLSTRNQQLVVELKDEARTTKTIPIEDLGVIILEHPQITLTSNVLELLMDQQVAVITCNSRFMPSGMFLPLEGNSEQTERIRTQLESSLPLKKQLWQQTVRSKIMNQAMVLERFGVPNQRLLHLQNDVLSGDTTNCEAQAASHYWGKIYGGNFVRSRDPETPNAQLNYGYAILRSVVARALTASGMLPSIGIHHRNKYNAFCLADDIMEPYRPYVDWLVLNLPGLDEATEGLTKEHKIELLKLPQIDVYIGEIKRPLFHAVSMTTASLYKCFEGTQRKISYPEF</sequence>
<dbReference type="GO" id="GO:0043571">
    <property type="term" value="P:maintenance of CRISPR repeat elements"/>
    <property type="evidence" value="ECO:0007669"/>
    <property type="project" value="UniProtKB-UniRule"/>
</dbReference>
<evidence type="ECO:0000256" key="1">
    <source>
        <dbReference type="ARBA" id="ARBA00022722"/>
    </source>
</evidence>
<feature type="binding site" evidence="10">
    <location>
        <position position="221"/>
    </location>
    <ligand>
        <name>Mn(2+)</name>
        <dbReference type="ChEBI" id="CHEBI:29035"/>
    </ligand>
</feature>
<organism evidence="11 12">
    <name type="scientific">Fluviicola taffensis (strain DSM 16823 / NCIMB 13979 / RW262)</name>
    <dbReference type="NCBI Taxonomy" id="755732"/>
    <lineage>
        <taxon>Bacteria</taxon>
        <taxon>Pseudomonadati</taxon>
        <taxon>Bacteroidota</taxon>
        <taxon>Flavobacteriia</taxon>
        <taxon>Flavobacteriales</taxon>
        <taxon>Crocinitomicaceae</taxon>
        <taxon>Fluviicola</taxon>
    </lineage>
</organism>
<keyword evidence="1 10" id="KW-0540">Nuclease</keyword>
<dbReference type="GO" id="GO:0016787">
    <property type="term" value="F:hydrolase activity"/>
    <property type="evidence" value="ECO:0007669"/>
    <property type="project" value="UniProtKB-KW"/>
</dbReference>
<dbReference type="InterPro" id="IPR042206">
    <property type="entry name" value="CRISPR-assoc_Cas1_C"/>
</dbReference>
<dbReference type="NCBIfam" id="TIGR00287">
    <property type="entry name" value="cas1"/>
    <property type="match status" value="1"/>
</dbReference>
<evidence type="ECO:0000256" key="10">
    <source>
        <dbReference type="HAMAP-Rule" id="MF_01470"/>
    </source>
</evidence>
<dbReference type="GO" id="GO:0051607">
    <property type="term" value="P:defense response to virus"/>
    <property type="evidence" value="ECO:0007669"/>
    <property type="project" value="UniProtKB-UniRule"/>
</dbReference>
<evidence type="ECO:0000256" key="5">
    <source>
        <dbReference type="ARBA" id="ARBA00022842"/>
    </source>
</evidence>
<feature type="binding site" evidence="10">
    <location>
        <position position="149"/>
    </location>
    <ligand>
        <name>Mn(2+)</name>
        <dbReference type="ChEBI" id="CHEBI:29035"/>
    </ligand>
</feature>
<dbReference type="GO" id="GO:0003677">
    <property type="term" value="F:DNA binding"/>
    <property type="evidence" value="ECO:0007669"/>
    <property type="project" value="UniProtKB-KW"/>
</dbReference>
<gene>
    <name evidence="10" type="primary">cas1</name>
    <name evidence="11" type="ordered locus">Fluta_3144</name>
</gene>
<protein>
    <recommendedName>
        <fullName evidence="10">CRISPR-associated endonuclease Cas1</fullName>
        <ecNumber evidence="10">3.1.-.-</ecNumber>
    </recommendedName>
</protein>
<evidence type="ECO:0000313" key="11">
    <source>
        <dbReference type="EMBL" id="AEA45118.1"/>
    </source>
</evidence>
<evidence type="ECO:0000313" key="12">
    <source>
        <dbReference type="Proteomes" id="UP000007463"/>
    </source>
</evidence>
<dbReference type="KEGG" id="fte:Fluta_3144"/>
<dbReference type="InterPro" id="IPR042211">
    <property type="entry name" value="CRISPR-assoc_Cas1_N"/>
</dbReference>
<reference evidence="12" key="2">
    <citation type="submission" date="2011-02" db="EMBL/GenBank/DDBJ databases">
        <title>The complete genome of Fluviicola taffensis DSM 16823.</title>
        <authorList>
            <consortium name="US DOE Joint Genome Institute (JGI-PGF)"/>
            <person name="Lucas S."/>
            <person name="Copeland A."/>
            <person name="Lapidus A."/>
            <person name="Bruce D."/>
            <person name="Goodwin L."/>
            <person name="Pitluck S."/>
            <person name="Kyrpides N."/>
            <person name="Mavromatis K."/>
            <person name="Ivanova N."/>
            <person name="Mikhailova N."/>
            <person name="Pagani I."/>
            <person name="Chertkov O."/>
            <person name="Detter J.C."/>
            <person name="Han C."/>
            <person name="Tapia R."/>
            <person name="Land M."/>
            <person name="Hauser L."/>
            <person name="Markowitz V."/>
            <person name="Cheng J.-F."/>
            <person name="Hugenholtz P."/>
            <person name="Woyke T."/>
            <person name="Wu D."/>
            <person name="Tindall B."/>
            <person name="Pomrenke H.G."/>
            <person name="Brambilla E."/>
            <person name="Klenk H.-P."/>
            <person name="Eisen J.A."/>
        </authorList>
    </citation>
    <scope>NUCLEOTIDE SEQUENCE [LARGE SCALE GENOMIC DNA]</scope>
    <source>
        <strain evidence="12">DSM 16823 / RW262 / RW262</strain>
    </source>
</reference>
<dbReference type="EC" id="3.1.-.-" evidence="10"/>
<dbReference type="NCBIfam" id="TIGR03639">
    <property type="entry name" value="cas1_NMENI"/>
    <property type="match status" value="1"/>
</dbReference>
<dbReference type="Proteomes" id="UP000007463">
    <property type="component" value="Chromosome"/>
</dbReference>
<comment type="cofactor">
    <cofactor evidence="10">
        <name>Mg(2+)</name>
        <dbReference type="ChEBI" id="CHEBI:18420"/>
    </cofactor>
    <cofactor evidence="10">
        <name>Mn(2+)</name>
        <dbReference type="ChEBI" id="CHEBI:29035"/>
    </cofactor>
</comment>
<accession>F2IKJ2</accession>
<keyword evidence="12" id="KW-1185">Reference proteome</keyword>
<dbReference type="Pfam" id="PF01867">
    <property type="entry name" value="Cas_Cas1"/>
    <property type="match status" value="1"/>
</dbReference>
<reference evidence="11 12" key="1">
    <citation type="journal article" date="2011" name="Stand. Genomic Sci.">
        <title>Complete genome sequence of the gliding freshwater bacterium Fluviicola taffensis type strain (RW262).</title>
        <authorList>
            <person name="Woyke T."/>
            <person name="Chertkov O."/>
            <person name="Lapidus A."/>
            <person name="Nolan M."/>
            <person name="Lucas S."/>
            <person name="Del Rio T.G."/>
            <person name="Tice H."/>
            <person name="Cheng J.F."/>
            <person name="Tapia R."/>
            <person name="Han C."/>
            <person name="Goodwin L."/>
            <person name="Pitluck S."/>
            <person name="Liolios K."/>
            <person name="Pagani I."/>
            <person name="Ivanova N."/>
            <person name="Huntemann M."/>
            <person name="Mavromatis K."/>
            <person name="Mikhailova N."/>
            <person name="Pati A."/>
            <person name="Chen A."/>
            <person name="Palaniappan K."/>
            <person name="Land M."/>
            <person name="Hauser L."/>
            <person name="Brambilla E.M."/>
            <person name="Rohde M."/>
            <person name="Mwirichia R."/>
            <person name="Sikorski J."/>
            <person name="Tindall B.J."/>
            <person name="Goker M."/>
            <person name="Bristow J."/>
            <person name="Eisen J.A."/>
            <person name="Markowitz V."/>
            <person name="Hugenholtz P."/>
            <person name="Klenk H.P."/>
            <person name="Kyrpides N.C."/>
        </authorList>
    </citation>
    <scope>NUCLEOTIDE SEQUENCE [LARGE SCALE GENOMIC DNA]</scope>
    <source>
        <strain evidence="12">DSM 16823 / RW262 / RW262</strain>
    </source>
</reference>
<dbReference type="eggNOG" id="COG1518">
    <property type="taxonomic scope" value="Bacteria"/>
</dbReference>
<comment type="function">
    <text evidence="10">CRISPR (clustered regularly interspaced short palindromic repeat), is an adaptive immune system that provides protection against mobile genetic elements (viruses, transposable elements and conjugative plasmids). CRISPR clusters contain spacers, sequences complementary to antecedent mobile elements, and target invading nucleic acids. CRISPR clusters are transcribed and processed into CRISPR RNA (crRNA). Acts as a dsDNA endonuclease. Involved in the integration of spacer DNA into the CRISPR cassette.</text>
</comment>
<dbReference type="PANTHER" id="PTHR34353">
    <property type="entry name" value="CRISPR-ASSOCIATED ENDONUCLEASE CAS1 1"/>
    <property type="match status" value="1"/>
</dbReference>
<dbReference type="HAMAP" id="MF_01470">
    <property type="entry name" value="Cas1"/>
    <property type="match status" value="1"/>
</dbReference>
<dbReference type="GO" id="GO:0046872">
    <property type="term" value="F:metal ion binding"/>
    <property type="evidence" value="ECO:0007669"/>
    <property type="project" value="UniProtKB-UniRule"/>
</dbReference>
<dbReference type="GO" id="GO:0004520">
    <property type="term" value="F:DNA endonuclease activity"/>
    <property type="evidence" value="ECO:0007669"/>
    <property type="project" value="InterPro"/>
</dbReference>
<dbReference type="HOGENOM" id="CLU_055263_1_0_10"/>
<keyword evidence="5 10" id="KW-0460">Magnesium</keyword>
<dbReference type="RefSeq" id="WP_013687885.1">
    <property type="nucleotide sequence ID" value="NC_015321.1"/>
</dbReference>
<evidence type="ECO:0000256" key="2">
    <source>
        <dbReference type="ARBA" id="ARBA00022723"/>
    </source>
</evidence>